<feature type="signal peptide" evidence="1">
    <location>
        <begin position="1"/>
        <end position="21"/>
    </location>
</feature>
<dbReference type="STRING" id="1302687.SAMN05444267_10623"/>
<dbReference type="EMBL" id="FRAV01000062">
    <property type="protein sequence ID" value="SHM64535.1"/>
    <property type="molecule type" value="Genomic_DNA"/>
</dbReference>
<organism evidence="2 3">
    <name type="scientific">Chryseobacterium polytrichastri</name>
    <dbReference type="NCBI Taxonomy" id="1302687"/>
    <lineage>
        <taxon>Bacteria</taxon>
        <taxon>Pseudomonadati</taxon>
        <taxon>Bacteroidota</taxon>
        <taxon>Flavobacteriia</taxon>
        <taxon>Flavobacteriales</taxon>
        <taxon>Weeksellaceae</taxon>
        <taxon>Chryseobacterium group</taxon>
        <taxon>Chryseobacterium</taxon>
    </lineage>
</organism>
<protein>
    <recommendedName>
        <fullName evidence="4">YD repeat-containing protein</fullName>
    </recommendedName>
</protein>
<keyword evidence="1" id="KW-0732">Signal</keyword>
<evidence type="ECO:0000256" key="1">
    <source>
        <dbReference type="SAM" id="SignalP"/>
    </source>
</evidence>
<gene>
    <name evidence="2" type="ORF">SAMN05444267_10623</name>
</gene>
<evidence type="ECO:0000313" key="3">
    <source>
        <dbReference type="Proteomes" id="UP000184364"/>
    </source>
</evidence>
<reference evidence="3" key="1">
    <citation type="submission" date="2016-11" db="EMBL/GenBank/DDBJ databases">
        <authorList>
            <person name="Varghese N."/>
            <person name="Submissions S."/>
        </authorList>
    </citation>
    <scope>NUCLEOTIDE SEQUENCE [LARGE SCALE GENOMIC DNA]</scope>
    <source>
        <strain evidence="3">DSM 26899</strain>
    </source>
</reference>
<sequence>MKKTIKILSIGLGLLSSAIYAQDEINFGDFANPVPSVSSLASYNNTPVTNATGIPDISFPLLQLPSYNSGVILSTGLSYNPMNVSESEPASQVGRGWSLFAGGVISRSIVNDLDELYDNAGSTDYYQNEFDDTYYYNLPGISGRFRVVRDVTANTFKLVNLTLNKIKIDYKKTANSATIIFDSFTITDTKGIQYIFKDYSRSNLDTTPYLGHKLFRSAFFLTQILDPDGLELAVFSYQKDTKYKKNGATIKYETCKLKTITAPGFGKMEFDYLYNPSLESTMNDPYEIQKVTLKDNYNHLISGYTFEYIYTLNYLDRRSLVKLKKLNRNNAVTETQEFEYSTEAAGAQAELFGILKRVSSPSGGVTEYNFEPNRKYFNNANNNAPGLRIGSIKYFNSKTDAAPVKTTKFEYNNFTDNNSSGYSVFPYGGDENTAYFILYKNVKISGADDNNGYVRYYYKIPADYPMEPYIVNGVNYGNVQPYYNFTSTGLLDKKEVYDAQNKLLASEQTSYTFDYISDAENIELGAGAVSTRLGWLKKVTSSSKAYFDNNQSIENTSETSFNIFNYEAATTKKTVDNNIIESFITYPESGYAKLMTAGIKSTPVVVEEKIDGELISKIETKFDNAASTRPTSFITSNINNAAPKTVTINQYDDKGNVIQFTSPAGMPAAVVYGYDKTKPIAKIEGAAYAQVSSFVQSIVDASNLDAADPSKEALLLAVLNNFKKLDALKDYQITTYTYDPLIGTTTVTPPSGIREIYQYDADNRLDKIVNMNGTTLKQYQYNYKH</sequence>
<accession>A0A1M7KGW8</accession>
<proteinExistence type="predicted"/>
<evidence type="ECO:0008006" key="4">
    <source>
        <dbReference type="Google" id="ProtNLM"/>
    </source>
</evidence>
<evidence type="ECO:0000313" key="2">
    <source>
        <dbReference type="EMBL" id="SHM64535.1"/>
    </source>
</evidence>
<dbReference type="OrthoDB" id="9814627at2"/>
<feature type="chain" id="PRO_5011980268" description="YD repeat-containing protein" evidence="1">
    <location>
        <begin position="22"/>
        <end position="785"/>
    </location>
</feature>
<dbReference type="Proteomes" id="UP000184364">
    <property type="component" value="Unassembled WGS sequence"/>
</dbReference>
<dbReference type="AlphaFoldDB" id="A0A1M7KGW8"/>
<keyword evidence="3" id="KW-1185">Reference proteome</keyword>
<name>A0A1M7KGW8_9FLAO</name>
<dbReference type="RefSeq" id="WP_073297911.1">
    <property type="nucleotide sequence ID" value="NZ_FRAV01000062.1"/>
</dbReference>